<reference evidence="2 3" key="1">
    <citation type="journal article" date="2019" name="Syst. Appl. Microbiol.">
        <title>Polyphasic characterization of two novel Lactobacillus spp. isolated from blown salami packages: Description of Lactobacillus halodurans sp. nov. and Lactobacillus salsicarnum sp. nov.</title>
        <authorList>
            <person name="Schuster J.A."/>
            <person name="Klingl A."/>
            <person name="Vogel R.F."/>
            <person name="Ehrmann M.A."/>
        </authorList>
    </citation>
    <scope>NUCLEOTIDE SEQUENCE [LARGE SCALE GENOMIC DNA]</scope>
    <source>
        <strain evidence="2 3">TMW 1.2098</strain>
    </source>
</reference>
<proteinExistence type="predicted"/>
<feature type="transmembrane region" description="Helical" evidence="1">
    <location>
        <begin position="27"/>
        <end position="46"/>
    </location>
</feature>
<sequence>MLVLWLIIIGFILYMLELFVFSNTKNFWIGGIFPLIVTISIVGLLLTNPVGWKDVIMAIVAVAVTLAFWAEGHERYKRRVYRESHNLNTK</sequence>
<evidence type="ECO:0000313" key="2">
    <source>
        <dbReference type="EMBL" id="MQS45560.1"/>
    </source>
</evidence>
<feature type="transmembrane region" description="Helical" evidence="1">
    <location>
        <begin position="52"/>
        <end position="70"/>
    </location>
</feature>
<feature type="transmembrane region" description="Helical" evidence="1">
    <location>
        <begin position="6"/>
        <end position="22"/>
    </location>
</feature>
<evidence type="ECO:0000313" key="3">
    <source>
        <dbReference type="Proteomes" id="UP000436655"/>
    </source>
</evidence>
<evidence type="ECO:0000256" key="1">
    <source>
        <dbReference type="SAM" id="Phobius"/>
    </source>
</evidence>
<keyword evidence="1" id="KW-0472">Membrane</keyword>
<name>A0ABW9P8J2_9LACO</name>
<dbReference type="Proteomes" id="UP000436655">
    <property type="component" value="Unassembled WGS sequence"/>
</dbReference>
<keyword evidence="1" id="KW-0812">Transmembrane</keyword>
<protein>
    <submittedName>
        <fullName evidence="2">Uncharacterized protein</fullName>
    </submittedName>
</protein>
<keyword evidence="1" id="KW-1133">Transmembrane helix</keyword>
<accession>A0ABW9P8J2</accession>
<dbReference type="RefSeq" id="WP_125705422.1">
    <property type="nucleotide sequence ID" value="NZ_JBHTOO010000027.1"/>
</dbReference>
<dbReference type="EMBL" id="VDFN01000007">
    <property type="protein sequence ID" value="MQS45560.1"/>
    <property type="molecule type" value="Genomic_DNA"/>
</dbReference>
<comment type="caution">
    <text evidence="2">The sequence shown here is derived from an EMBL/GenBank/DDBJ whole genome shotgun (WGS) entry which is preliminary data.</text>
</comment>
<gene>
    <name evidence="2" type="ORF">FHL03_08690</name>
</gene>
<keyword evidence="3" id="KW-1185">Reference proteome</keyword>
<organism evidence="2 3">
    <name type="scientific">Companilactobacillus mishanensis</name>
    <dbReference type="NCBI Taxonomy" id="2486008"/>
    <lineage>
        <taxon>Bacteria</taxon>
        <taxon>Bacillati</taxon>
        <taxon>Bacillota</taxon>
        <taxon>Bacilli</taxon>
        <taxon>Lactobacillales</taxon>
        <taxon>Lactobacillaceae</taxon>
        <taxon>Companilactobacillus</taxon>
    </lineage>
</organism>